<reference evidence="8" key="2">
    <citation type="journal article" date="2017" name="Genome Biol. Evol.">
        <title>Comparative genomic analysis identifies a Campylobacter clade deficient in selenium metabolism.</title>
        <authorList>
            <person name="Miller W.G."/>
            <person name="Yee E."/>
            <person name="Lopes B.S."/>
            <person name="Chapman M.H."/>
            <person name="Huynh S."/>
            <person name="Bono J.L."/>
            <person name="Parker C.T."/>
            <person name="Strachan N.J.C."/>
            <person name="Forbes K.J."/>
        </authorList>
    </citation>
    <scope>NUCLEOTIDE SEQUENCE [LARGE SCALE GENOMIC DNA]</scope>
    <source>
        <strain evidence="8">NCTC 13004</strain>
    </source>
</reference>
<dbReference type="GO" id="GO:0071513">
    <property type="term" value="C:phosphopantothenoylcysteine decarboxylase complex"/>
    <property type="evidence" value="ECO:0007669"/>
    <property type="project" value="TreeGrafter"/>
</dbReference>
<dbReference type="EC" id="4.1.1.36" evidence="3"/>
<dbReference type="Proteomes" id="UP000202031">
    <property type="component" value="Chromosome"/>
</dbReference>
<keyword evidence="3" id="KW-0460">Magnesium</keyword>
<feature type="binding site" evidence="3">
    <location>
        <position position="282"/>
    </location>
    <ligand>
        <name>CTP</name>
        <dbReference type="ChEBI" id="CHEBI:37563"/>
    </ligand>
</feature>
<feature type="active site" description="Proton donor" evidence="3">
    <location>
        <position position="153"/>
    </location>
</feature>
<keyword evidence="3" id="KW-0511">Multifunctional enzyme</keyword>
<dbReference type="InterPro" id="IPR007085">
    <property type="entry name" value="DNA/pantothenate-metab_flavo_C"/>
</dbReference>
<proteinExistence type="inferred from homology"/>
<sequence>MKNRDILLAVCGSISFYKAYEILSLLKKNGANVRVLLSDGALKFTTPVGFEALSNGVLSSLNESWADNLTHISFSKNDLIIIAPATANSINKIALGIADNIFLQTILAASCPKIIAPAANNHMLENPATIRNLEILKNDGFIIVEPIAKTLACLDYGKGGLNEPWLIVETAKRVLNQDEFYKGKKVIITGGPTTEKIDDARAITNHSSGKMSKALADSFYYAGADVVFISSVDFDTPYKMIKFKSSNELLNALNSQKVTQNDILIMCAAVSDFVCLNPKDGKIKKDKMGDKIELKLNIDILKNLNLNCKKIGFKMEMNPQNALNNAKNMLIDKNLNAVCLNILDDKIKFGSDQTQISFITKDSTTQTDFAPKELVASQITELVKNI</sequence>
<dbReference type="HAMAP" id="MF_02225">
    <property type="entry name" value="CoaBC"/>
    <property type="match status" value="1"/>
</dbReference>
<dbReference type="GO" id="GO:0015937">
    <property type="term" value="P:coenzyme A biosynthetic process"/>
    <property type="evidence" value="ECO:0007669"/>
    <property type="project" value="UniProtKB-UniRule"/>
</dbReference>
<name>A0A1X9SN50_9BACT</name>
<keyword evidence="3 4" id="KW-0288">FMN</keyword>
<dbReference type="InterPro" id="IPR003382">
    <property type="entry name" value="Flavoprotein"/>
</dbReference>
<dbReference type="PANTHER" id="PTHR14359:SF6">
    <property type="entry name" value="PHOSPHOPANTOTHENOYLCYSTEINE DECARBOXYLASE"/>
    <property type="match status" value="1"/>
</dbReference>
<comment type="function">
    <text evidence="4">Catalyzes two steps in the biosynthesis of coenzyme A. In the first step cysteine is conjugated to 4'-phosphopantothenate to form 4-phosphopantothenoylcysteine, in the latter compound is decarboxylated to form 4'-phosphopantotheine.</text>
</comment>
<evidence type="ECO:0000256" key="2">
    <source>
        <dbReference type="ARBA" id="ARBA00023239"/>
    </source>
</evidence>
<comment type="cofactor">
    <cofactor evidence="3">
        <name>FMN</name>
        <dbReference type="ChEBI" id="CHEBI:58210"/>
    </cofactor>
    <text evidence="3">Binds 1 FMN per subunit.</text>
</comment>
<gene>
    <name evidence="7" type="primary">dfp</name>
    <name evidence="3" type="synonym">coaBC</name>
    <name evidence="7" type="ORF">CLAN_0921</name>
</gene>
<evidence type="ECO:0000256" key="4">
    <source>
        <dbReference type="RuleBase" id="RU364078"/>
    </source>
</evidence>
<dbReference type="EC" id="6.3.2.5" evidence="3"/>
<dbReference type="InterPro" id="IPR036551">
    <property type="entry name" value="Flavin_trans-like"/>
</dbReference>
<dbReference type="InterPro" id="IPR035929">
    <property type="entry name" value="CoaB-like_sf"/>
</dbReference>
<keyword evidence="3 4" id="KW-0436">Ligase</keyword>
<dbReference type="RefSeq" id="WP_100591050.1">
    <property type="nucleotide sequence ID" value="NZ_CP015578.1"/>
</dbReference>
<dbReference type="GO" id="GO:0010181">
    <property type="term" value="F:FMN binding"/>
    <property type="evidence" value="ECO:0007669"/>
    <property type="project" value="UniProtKB-UniRule"/>
</dbReference>
<comment type="catalytic activity">
    <reaction evidence="3 4">
        <text>N-[(R)-4-phosphopantothenoyl]-L-cysteine + H(+) = (R)-4'-phosphopantetheine + CO2</text>
        <dbReference type="Rhea" id="RHEA:16793"/>
        <dbReference type="ChEBI" id="CHEBI:15378"/>
        <dbReference type="ChEBI" id="CHEBI:16526"/>
        <dbReference type="ChEBI" id="CHEBI:59458"/>
        <dbReference type="ChEBI" id="CHEBI:61723"/>
        <dbReference type="EC" id="4.1.1.36"/>
    </reaction>
</comment>
<evidence type="ECO:0000256" key="3">
    <source>
        <dbReference type="HAMAP-Rule" id="MF_02225"/>
    </source>
</evidence>
<dbReference type="InterPro" id="IPR005252">
    <property type="entry name" value="CoaBC"/>
</dbReference>
<feature type="region of interest" description="Phosphopantothenate--cysteine ligase" evidence="3">
    <location>
        <begin position="186"/>
        <end position="386"/>
    </location>
</feature>
<evidence type="ECO:0000259" key="5">
    <source>
        <dbReference type="Pfam" id="PF02441"/>
    </source>
</evidence>
<dbReference type="SUPFAM" id="SSF52507">
    <property type="entry name" value="Homo-oligomeric flavin-containing Cys decarboxylases, HFCD"/>
    <property type="match status" value="1"/>
</dbReference>
<organism evidence="7 8">
    <name type="scientific">Campylobacter lanienae NCTC 13004</name>
    <dbReference type="NCBI Taxonomy" id="1031753"/>
    <lineage>
        <taxon>Bacteria</taxon>
        <taxon>Pseudomonadati</taxon>
        <taxon>Campylobacterota</taxon>
        <taxon>Epsilonproteobacteria</taxon>
        <taxon>Campylobacterales</taxon>
        <taxon>Campylobacteraceae</taxon>
        <taxon>Campylobacter</taxon>
    </lineage>
</organism>
<dbReference type="AlphaFoldDB" id="A0A1X9SN50"/>
<comment type="similarity">
    <text evidence="3 4">In the C-terminal section; belongs to the PPC synthetase family.</text>
</comment>
<dbReference type="GO" id="GO:0004632">
    <property type="term" value="F:phosphopantothenate--cysteine ligase activity"/>
    <property type="evidence" value="ECO:0007669"/>
    <property type="project" value="UniProtKB-UniRule"/>
</dbReference>
<feature type="domain" description="DNA/pantothenate metabolism flavoprotein C-terminal" evidence="6">
    <location>
        <begin position="182"/>
        <end position="384"/>
    </location>
</feature>
<dbReference type="EMBL" id="CP015578">
    <property type="protein sequence ID" value="ARQ97666.1"/>
    <property type="molecule type" value="Genomic_DNA"/>
</dbReference>
<keyword evidence="1 3" id="KW-0210">Decarboxylase</keyword>
<dbReference type="UniPathway" id="UPA00241">
    <property type="reaction ID" value="UER00353"/>
</dbReference>
<feature type="binding site" evidence="3">
    <location>
        <position position="313"/>
    </location>
    <ligand>
        <name>CTP</name>
        <dbReference type="ChEBI" id="CHEBI:37563"/>
    </ligand>
</feature>
<feature type="region of interest" description="Phosphopantothenoylcysteine decarboxylase" evidence="3">
    <location>
        <begin position="1"/>
        <end position="185"/>
    </location>
</feature>
<dbReference type="GO" id="GO:0046872">
    <property type="term" value="F:metal ion binding"/>
    <property type="evidence" value="ECO:0007669"/>
    <property type="project" value="UniProtKB-KW"/>
</dbReference>
<dbReference type="GeneID" id="46921393"/>
<comment type="function">
    <text evidence="3">Catalyzes two sequential steps in the biosynthesis of coenzyme A. In the first step cysteine is conjugated to 4'-phosphopantothenate to form 4-phosphopantothenoylcysteine. In the second step the latter compound is decarboxylated to form 4'-phosphopantotheine.</text>
</comment>
<dbReference type="GO" id="GO:0004633">
    <property type="term" value="F:phosphopantothenoylcysteine decarboxylase activity"/>
    <property type="evidence" value="ECO:0007669"/>
    <property type="project" value="UniProtKB-UniRule"/>
</dbReference>
<feature type="domain" description="Flavoprotein" evidence="5">
    <location>
        <begin position="5"/>
        <end position="145"/>
    </location>
</feature>
<comment type="pathway">
    <text evidence="3 4">Cofactor biosynthesis; coenzyme A biosynthesis; CoA from (R)-pantothenate: step 2/5.</text>
</comment>
<comment type="pathway">
    <text evidence="3 4">Cofactor biosynthesis; coenzyme A biosynthesis; CoA from (R)-pantothenate: step 3/5.</text>
</comment>
<evidence type="ECO:0000256" key="1">
    <source>
        <dbReference type="ARBA" id="ARBA00022793"/>
    </source>
</evidence>
<dbReference type="SUPFAM" id="SSF102645">
    <property type="entry name" value="CoaB-like"/>
    <property type="match status" value="1"/>
</dbReference>
<evidence type="ECO:0000259" key="6">
    <source>
        <dbReference type="Pfam" id="PF04127"/>
    </source>
</evidence>
<evidence type="ECO:0000313" key="7">
    <source>
        <dbReference type="EMBL" id="ARQ97666.1"/>
    </source>
</evidence>
<comment type="similarity">
    <text evidence="3 4">In the N-terminal section; belongs to the HFCD (homo-oligomeric flavin containing Cys decarboxylase) superfamily.</text>
</comment>
<keyword evidence="3" id="KW-0479">Metal-binding</keyword>
<dbReference type="Gene3D" id="3.40.50.1950">
    <property type="entry name" value="Flavin prenyltransferase-like"/>
    <property type="match status" value="1"/>
</dbReference>
<dbReference type="GO" id="GO:0015941">
    <property type="term" value="P:pantothenate catabolic process"/>
    <property type="evidence" value="ECO:0007669"/>
    <property type="project" value="InterPro"/>
</dbReference>
<protein>
    <recommendedName>
        <fullName evidence="3">Coenzyme A biosynthesis bifunctional protein CoaBC</fullName>
    </recommendedName>
    <alternativeName>
        <fullName evidence="3">DNA/pantothenate metabolism flavoprotein</fullName>
    </alternativeName>
    <alternativeName>
        <fullName evidence="3">Phosphopantothenoylcysteine synthetase/decarboxylase</fullName>
        <shortName evidence="3">PPCS-PPCDC</shortName>
    </alternativeName>
    <domain>
        <recommendedName>
            <fullName evidence="3">Phosphopantothenoylcysteine decarboxylase</fullName>
            <shortName evidence="3">PPC decarboxylase</shortName>
            <shortName evidence="3">PPC-DC</shortName>
            <ecNumber evidence="3">4.1.1.36</ecNumber>
        </recommendedName>
        <alternativeName>
            <fullName evidence="3">CoaC</fullName>
        </alternativeName>
    </domain>
    <domain>
        <recommendedName>
            <fullName evidence="3">Phosphopantothenate--cysteine ligase</fullName>
            <ecNumber evidence="3">6.3.2.5</ecNumber>
        </recommendedName>
        <alternativeName>
            <fullName evidence="3">CoaB</fullName>
        </alternativeName>
        <alternativeName>
            <fullName evidence="3">Phosphopantothenoylcysteine synthetase</fullName>
            <shortName evidence="3">PPC synthetase</shortName>
            <shortName evidence="3">PPC-S</shortName>
        </alternativeName>
    </domain>
</protein>
<dbReference type="KEGG" id="clx:CLAN_0921"/>
<comment type="caution">
    <text evidence="3">Lacks conserved residue(s) required for the propagation of feature annotation.</text>
</comment>
<comment type="catalytic activity">
    <reaction evidence="3 4">
        <text>(R)-4'-phosphopantothenate + L-cysteine + CTP = N-[(R)-4-phosphopantothenoyl]-L-cysteine + CMP + diphosphate + H(+)</text>
        <dbReference type="Rhea" id="RHEA:19397"/>
        <dbReference type="ChEBI" id="CHEBI:10986"/>
        <dbReference type="ChEBI" id="CHEBI:15378"/>
        <dbReference type="ChEBI" id="CHEBI:33019"/>
        <dbReference type="ChEBI" id="CHEBI:35235"/>
        <dbReference type="ChEBI" id="CHEBI:37563"/>
        <dbReference type="ChEBI" id="CHEBI:59458"/>
        <dbReference type="ChEBI" id="CHEBI:60377"/>
        <dbReference type="EC" id="6.3.2.5"/>
    </reaction>
</comment>
<feature type="binding site" evidence="3">
    <location>
        <position position="272"/>
    </location>
    <ligand>
        <name>CTP</name>
        <dbReference type="ChEBI" id="CHEBI:37563"/>
    </ligand>
</feature>
<dbReference type="Pfam" id="PF04127">
    <property type="entry name" value="DFP"/>
    <property type="match status" value="1"/>
</dbReference>
<dbReference type="Gene3D" id="3.40.50.10300">
    <property type="entry name" value="CoaB-like"/>
    <property type="match status" value="1"/>
</dbReference>
<keyword evidence="3 4" id="KW-0285">Flavoprotein</keyword>
<keyword evidence="2 3" id="KW-0456">Lyase</keyword>
<comment type="cofactor">
    <cofactor evidence="3">
        <name>Mg(2+)</name>
        <dbReference type="ChEBI" id="CHEBI:18420"/>
    </cofactor>
</comment>
<dbReference type="Pfam" id="PF02441">
    <property type="entry name" value="Flavoprotein"/>
    <property type="match status" value="1"/>
</dbReference>
<dbReference type="PANTHER" id="PTHR14359">
    <property type="entry name" value="HOMO-OLIGOMERIC FLAVIN CONTAINING CYS DECARBOXYLASE FAMILY"/>
    <property type="match status" value="1"/>
</dbReference>
<feature type="binding site" evidence="3">
    <location>
        <position position="333"/>
    </location>
    <ligand>
        <name>CTP</name>
        <dbReference type="ChEBI" id="CHEBI:37563"/>
    </ligand>
</feature>
<reference evidence="8" key="1">
    <citation type="journal article" date="2017" name="Genome Biol. Evol.">
        <title>Comparative Genomic Analysis Identifies a Campylobacter Clade Deficient in Selenium Metabolism.</title>
        <authorList>
            <person name="Miller W.G."/>
            <person name="Yee E."/>
            <person name="Lopes B.S."/>
            <person name="Chapman M.H."/>
            <person name="Huynh S."/>
            <person name="Bono J.L."/>
            <person name="Parker C.T."/>
            <person name="Strachan N.J.C."/>
            <person name="Forbes K.J."/>
        </authorList>
    </citation>
    <scope>NUCLEOTIDE SEQUENCE [LARGE SCALE GENOMIC DNA]</scope>
    <source>
        <strain evidence="8">NCTC 13004</strain>
    </source>
</reference>
<dbReference type="NCBIfam" id="TIGR00521">
    <property type="entry name" value="coaBC_dfp"/>
    <property type="match status" value="1"/>
</dbReference>
<evidence type="ECO:0000313" key="8">
    <source>
        <dbReference type="Proteomes" id="UP000202031"/>
    </source>
</evidence>
<accession>A0A1X9SN50</accession>